<keyword evidence="2" id="KW-1185">Reference proteome</keyword>
<name>A0ACC2X3J1_9TREE</name>
<reference evidence="1" key="1">
    <citation type="submission" date="2023-04" db="EMBL/GenBank/DDBJ databases">
        <title>Draft Genome sequencing of Naganishia species isolated from polar environments using Oxford Nanopore Technology.</title>
        <authorList>
            <person name="Leo P."/>
            <person name="Venkateswaran K."/>
        </authorList>
    </citation>
    <scope>NUCLEOTIDE SEQUENCE</scope>
    <source>
        <strain evidence="1">MNA-CCFEE 5262</strain>
    </source>
</reference>
<accession>A0ACC2X3J1</accession>
<proteinExistence type="predicted"/>
<evidence type="ECO:0000313" key="2">
    <source>
        <dbReference type="Proteomes" id="UP001230649"/>
    </source>
</evidence>
<sequence>MSRGSYDRYLTVFSPEGRVRSAQMIDRHDTDYWACPTLSCIKLLIIYPSPIEYAFKAITGAGVTSIAVRGKDTTVIITQRKVPDKLIEPESVTHLFGITPTIGCVMTGMIADARAQVQRTRSEAAEFRYKFGYEITPDALAKRMANINQVYTQRAGMRPQGISMILIGIDAERGPQIFKLDPAGYYIGHTACAAGQKQTEANNYFDKKFKGFQNSKTVLDRTAVIELAIEALSTVCSTDFKANEIEIGICSAAEDEPVPEGEAKGAGLFRQMGEDERGEWLTRVGEKD</sequence>
<dbReference type="EMBL" id="JASBWS010000002">
    <property type="protein sequence ID" value="KAJ9117302.1"/>
    <property type="molecule type" value="Genomic_DNA"/>
</dbReference>
<comment type="caution">
    <text evidence="1">The sequence shown here is derived from an EMBL/GenBank/DDBJ whole genome shotgun (WGS) entry which is preliminary data.</text>
</comment>
<dbReference type="Proteomes" id="UP001230649">
    <property type="component" value="Unassembled WGS sequence"/>
</dbReference>
<gene>
    <name evidence="1" type="ORF">QFC20_000449</name>
</gene>
<protein>
    <submittedName>
        <fullName evidence="1">Uncharacterized protein</fullName>
    </submittedName>
</protein>
<organism evidence="1 2">
    <name type="scientific">Naganishia adeliensis</name>
    <dbReference type="NCBI Taxonomy" id="92952"/>
    <lineage>
        <taxon>Eukaryota</taxon>
        <taxon>Fungi</taxon>
        <taxon>Dikarya</taxon>
        <taxon>Basidiomycota</taxon>
        <taxon>Agaricomycotina</taxon>
        <taxon>Tremellomycetes</taxon>
        <taxon>Filobasidiales</taxon>
        <taxon>Filobasidiaceae</taxon>
        <taxon>Naganishia</taxon>
    </lineage>
</organism>
<evidence type="ECO:0000313" key="1">
    <source>
        <dbReference type="EMBL" id="KAJ9117302.1"/>
    </source>
</evidence>